<accession>A0A5C4S4P4</accession>
<name>A0A5C4S4P4_PROVB</name>
<dbReference type="EMBL" id="VDCI01000001">
    <property type="protein sequence ID" value="TNJ38117.1"/>
    <property type="molecule type" value="Genomic_DNA"/>
</dbReference>
<comment type="caution">
    <text evidence="2">The sequence shown here is derived from an EMBL/GenBank/DDBJ whole genome shotgun (WGS) entry which is preliminary data.</text>
</comment>
<evidence type="ECO:0000313" key="3">
    <source>
        <dbReference type="Proteomes" id="UP000309544"/>
    </source>
</evidence>
<dbReference type="Proteomes" id="UP000309544">
    <property type="component" value="Unassembled WGS sequence"/>
</dbReference>
<dbReference type="AlphaFoldDB" id="A0A5C4S4P4"/>
<evidence type="ECO:0000256" key="1">
    <source>
        <dbReference type="SAM" id="Phobius"/>
    </source>
</evidence>
<proteinExistence type="predicted"/>
<reference evidence="2 3" key="1">
    <citation type="submission" date="2019-05" db="EMBL/GenBank/DDBJ databases">
        <title>Draft Whole-Genome sequence of the green sulfur bacterium Prosthecochloris vibrioformis DSM 260.</title>
        <authorList>
            <person name="Meyer T.E."/>
            <person name="Kyndt J.A."/>
        </authorList>
    </citation>
    <scope>NUCLEOTIDE SEQUENCE [LARGE SCALE GENOMIC DNA]</scope>
    <source>
        <strain evidence="2 3">DSM 260</strain>
    </source>
</reference>
<keyword evidence="1" id="KW-0472">Membrane</keyword>
<feature type="transmembrane region" description="Helical" evidence="1">
    <location>
        <begin position="34"/>
        <end position="53"/>
    </location>
</feature>
<keyword evidence="1" id="KW-0812">Transmembrane</keyword>
<protein>
    <submittedName>
        <fullName evidence="2">Uncharacterized protein</fullName>
    </submittedName>
</protein>
<sequence>MKSLQLVTASLFLGLSGYIALVMAETPGAKKNDLYAIALLVGAYGVIRLYRALQHPRDKE</sequence>
<keyword evidence="3" id="KW-1185">Reference proteome</keyword>
<dbReference type="RefSeq" id="WP_068867665.1">
    <property type="nucleotide sequence ID" value="NZ_VDCI01000001.1"/>
</dbReference>
<keyword evidence="1" id="KW-1133">Transmembrane helix</keyword>
<gene>
    <name evidence="2" type="ORF">FGF68_02755</name>
</gene>
<evidence type="ECO:0000313" key="2">
    <source>
        <dbReference type="EMBL" id="TNJ38117.1"/>
    </source>
</evidence>
<organism evidence="2 3">
    <name type="scientific">Prosthecochloris vibrioformis</name>
    <name type="common">Chlorobium vibrioforme</name>
    <dbReference type="NCBI Taxonomy" id="1098"/>
    <lineage>
        <taxon>Bacteria</taxon>
        <taxon>Pseudomonadati</taxon>
        <taxon>Chlorobiota</taxon>
        <taxon>Chlorobiia</taxon>
        <taxon>Chlorobiales</taxon>
        <taxon>Chlorobiaceae</taxon>
        <taxon>Prosthecochloris</taxon>
    </lineage>
</organism>